<proteinExistence type="predicted"/>
<dbReference type="STRING" id="343874.GCA_000805695_01317"/>
<dbReference type="RefSeq" id="WP_114998835.1">
    <property type="nucleotide sequence ID" value="NZ_JACALQ010000004.1"/>
</dbReference>
<dbReference type="Gene3D" id="3.40.1420.30">
    <property type="match status" value="1"/>
</dbReference>
<dbReference type="SUPFAM" id="SSF160574">
    <property type="entry name" value="BT0923-like"/>
    <property type="match status" value="1"/>
</dbReference>
<sequence>MRKIILSTAAILSLVLSSCESKKTENTEVVTNKSEVAEQPIVLESDIANNPESSTSSNTYVVLQDNGQQKTVNIDPNETVISANNLPVNAQNFVSKNFGNMEFVNAIKEVERNITTYNIQLKDGTKIEFTDNGDWKEVKNGLGKAIPIKFFPDNIQKYLQTKYPKIDAKSIEMDTKDKEIKVELLQNNVDLKFDLNGNFIKID</sequence>
<organism evidence="1 2">
    <name type="scientific">Empedobacter falsenii</name>
    <dbReference type="NCBI Taxonomy" id="343874"/>
    <lineage>
        <taxon>Bacteria</taxon>
        <taxon>Pseudomonadati</taxon>
        <taxon>Bacteroidota</taxon>
        <taxon>Flavobacteriia</taxon>
        <taxon>Flavobacteriales</taxon>
        <taxon>Weeksellaceae</taxon>
        <taxon>Empedobacter</taxon>
    </lineage>
</organism>
<accession>A0A376G384</accession>
<dbReference type="InterPro" id="IPR021533">
    <property type="entry name" value="PepSY-like"/>
</dbReference>
<evidence type="ECO:0000313" key="2">
    <source>
        <dbReference type="Proteomes" id="UP000254737"/>
    </source>
</evidence>
<dbReference type="PROSITE" id="PS51257">
    <property type="entry name" value="PROKAR_LIPOPROTEIN"/>
    <property type="match status" value="1"/>
</dbReference>
<gene>
    <name evidence="1" type="ORF">NCTC13456_00767</name>
</gene>
<reference evidence="1 2" key="1">
    <citation type="submission" date="2018-06" db="EMBL/GenBank/DDBJ databases">
        <authorList>
            <consortium name="Pathogen Informatics"/>
            <person name="Doyle S."/>
        </authorList>
    </citation>
    <scope>NUCLEOTIDE SEQUENCE [LARGE SCALE GENOMIC DNA]</scope>
    <source>
        <strain evidence="1 2">NCTC13456</strain>
    </source>
</reference>
<dbReference type="Proteomes" id="UP000254737">
    <property type="component" value="Unassembled WGS sequence"/>
</dbReference>
<dbReference type="Pfam" id="PF11396">
    <property type="entry name" value="PepSY_like"/>
    <property type="match status" value="1"/>
</dbReference>
<name>A0A376G384_9FLAO</name>
<dbReference type="AlphaFoldDB" id="A0A376G384"/>
<dbReference type="EMBL" id="UFXS01000001">
    <property type="protein sequence ID" value="STD53962.1"/>
    <property type="molecule type" value="Genomic_DNA"/>
</dbReference>
<protein>
    <submittedName>
        <fullName evidence="1">Protein of uncharacterized function (DUF2874)</fullName>
    </submittedName>
</protein>
<evidence type="ECO:0000313" key="1">
    <source>
        <dbReference type="EMBL" id="STD53962.1"/>
    </source>
</evidence>